<gene>
    <name evidence="1" type="ORF">NCTC12993_07199</name>
</gene>
<name>A0A485CWK9_KLUCR</name>
<keyword evidence="2" id="KW-1185">Reference proteome</keyword>
<dbReference type="Proteomes" id="UP000401081">
    <property type="component" value="Unassembled WGS sequence"/>
</dbReference>
<reference evidence="1 2" key="1">
    <citation type="submission" date="2019-03" db="EMBL/GenBank/DDBJ databases">
        <authorList>
            <consortium name="Pathogen Informatics"/>
        </authorList>
    </citation>
    <scope>NUCLEOTIDE SEQUENCE [LARGE SCALE GENOMIC DNA]</scope>
    <source>
        <strain evidence="1 2">NCTC12993</strain>
    </source>
</reference>
<organism evidence="1 2">
    <name type="scientific">Kluyvera cryocrescens</name>
    <name type="common">Kluyvera citrophila</name>
    <dbReference type="NCBI Taxonomy" id="580"/>
    <lineage>
        <taxon>Bacteria</taxon>
        <taxon>Pseudomonadati</taxon>
        <taxon>Pseudomonadota</taxon>
        <taxon>Gammaproteobacteria</taxon>
        <taxon>Enterobacterales</taxon>
        <taxon>Enterobacteriaceae</taxon>
        <taxon>Kluyvera</taxon>
    </lineage>
</organism>
<proteinExistence type="predicted"/>
<sequence length="92" mass="10047">MEQKGMLVSITADTSRIERKLNTLLEMFPEHISDEFLSMLTGLSGNIIFADSLPAVGTCGAFDIIYSLDFDSAAYDEIVAAARAFEGNITHQ</sequence>
<evidence type="ECO:0000313" key="1">
    <source>
        <dbReference type="EMBL" id="VFS89148.1"/>
    </source>
</evidence>
<evidence type="ECO:0000313" key="2">
    <source>
        <dbReference type="Proteomes" id="UP000401081"/>
    </source>
</evidence>
<accession>A0A485CWK9</accession>
<dbReference type="EMBL" id="CAADJD010000031">
    <property type="protein sequence ID" value="VFS89148.1"/>
    <property type="molecule type" value="Genomic_DNA"/>
</dbReference>
<dbReference type="AlphaFoldDB" id="A0A485CWK9"/>
<protein>
    <submittedName>
        <fullName evidence="1">Uncharacterized protein</fullName>
    </submittedName>
</protein>